<protein>
    <submittedName>
        <fullName evidence="1">25788_t:CDS:1</fullName>
    </submittedName>
</protein>
<gene>
    <name evidence="1" type="ORF">RPERSI_LOCUS20746</name>
</gene>
<proteinExistence type="predicted"/>
<feature type="non-terminal residue" evidence="1">
    <location>
        <position position="196"/>
    </location>
</feature>
<dbReference type="EMBL" id="CAJVQC010059193">
    <property type="protein sequence ID" value="CAG8799537.1"/>
    <property type="molecule type" value="Genomic_DNA"/>
</dbReference>
<comment type="caution">
    <text evidence="1">The sequence shown here is derived from an EMBL/GenBank/DDBJ whole genome shotgun (WGS) entry which is preliminary data.</text>
</comment>
<name>A0ACA9RNY1_9GLOM</name>
<dbReference type="Proteomes" id="UP000789920">
    <property type="component" value="Unassembled WGS sequence"/>
</dbReference>
<evidence type="ECO:0000313" key="1">
    <source>
        <dbReference type="EMBL" id="CAG8799537.1"/>
    </source>
</evidence>
<organism evidence="1 2">
    <name type="scientific">Racocetra persica</name>
    <dbReference type="NCBI Taxonomy" id="160502"/>
    <lineage>
        <taxon>Eukaryota</taxon>
        <taxon>Fungi</taxon>
        <taxon>Fungi incertae sedis</taxon>
        <taxon>Mucoromycota</taxon>
        <taxon>Glomeromycotina</taxon>
        <taxon>Glomeromycetes</taxon>
        <taxon>Diversisporales</taxon>
        <taxon>Gigasporaceae</taxon>
        <taxon>Racocetra</taxon>
    </lineage>
</organism>
<keyword evidence="2" id="KW-1185">Reference proteome</keyword>
<accession>A0ACA9RNY1</accession>
<sequence length="196" mass="23165">MTKDLAPKISNFEQSRLSGTSSKNILNVKEIVRWMAPEILKHEPYTFSCEIFSKNKAAYQRTETSYLMTILSWEQEPSFRLSWAHIYPRFVDLKSNVPKDHFIKYNPLNTKKRERQRSVTEERNIQIKPIQFEKLTNMERLDEKTYIAKKALNEETGNFVVCKEFDNKDDEFMRELNILSDLKGNTNIIDFIGISE</sequence>
<reference evidence="1" key="1">
    <citation type="submission" date="2021-06" db="EMBL/GenBank/DDBJ databases">
        <authorList>
            <person name="Kallberg Y."/>
            <person name="Tangrot J."/>
            <person name="Rosling A."/>
        </authorList>
    </citation>
    <scope>NUCLEOTIDE SEQUENCE</scope>
    <source>
        <strain evidence="1">MA461A</strain>
    </source>
</reference>
<evidence type="ECO:0000313" key="2">
    <source>
        <dbReference type="Proteomes" id="UP000789920"/>
    </source>
</evidence>